<dbReference type="Proteomes" id="UP000094793">
    <property type="component" value="Chromosome"/>
</dbReference>
<protein>
    <submittedName>
        <fullName evidence="2">Zn-ribbon protein</fullName>
    </submittedName>
</protein>
<gene>
    <name evidence="2" type="ORF">BLSMQ_1938</name>
</gene>
<dbReference type="KEGG" id="blin:BLSMQ_1938"/>
<feature type="domain" description="CT398-like coiled coil hairpin" evidence="1">
    <location>
        <begin position="23"/>
        <end position="192"/>
    </location>
</feature>
<dbReference type="RefSeq" id="WP_069600120.1">
    <property type="nucleotide sequence ID" value="NZ_CP017150.1"/>
</dbReference>
<evidence type="ECO:0000313" key="2">
    <source>
        <dbReference type="EMBL" id="AOP53648.1"/>
    </source>
</evidence>
<dbReference type="Pfam" id="PF24481">
    <property type="entry name" value="CT398_CC"/>
    <property type="match status" value="1"/>
</dbReference>
<sequence length="242" mass="26065">MLITAEQRTELESLIELASHGRALRHEHDNPAQASALKDLVSQHKELETKKTEAAEVVEKFRAEVAEHAAAIEAQNAQIAKKTVELNDGTGLTSRDLVNLQNEIAGHEERVSELEEAELGSMEELESAETALSDVESSLAEVIASGRATQTAIKDRKAELAAQLEANSASAQKLKADLPETLVRQFDRNVAAGGPGAAILNGPNCQACGQEISGMAWKGMLLEDPNQTYECEECEAVLLRKG</sequence>
<dbReference type="OrthoDB" id="9784388at2"/>
<dbReference type="InterPro" id="IPR056003">
    <property type="entry name" value="CT398_CC_hairpin"/>
</dbReference>
<name>A0A1D7W4R4_BREAU</name>
<accession>A0A1D7W4R4</accession>
<organism evidence="2 3">
    <name type="scientific">Brevibacterium aurantiacum</name>
    <dbReference type="NCBI Taxonomy" id="273384"/>
    <lineage>
        <taxon>Bacteria</taxon>
        <taxon>Bacillati</taxon>
        <taxon>Actinomycetota</taxon>
        <taxon>Actinomycetes</taxon>
        <taxon>Micrococcales</taxon>
        <taxon>Brevibacteriaceae</taxon>
        <taxon>Brevibacterium</taxon>
    </lineage>
</organism>
<reference evidence="3" key="1">
    <citation type="submission" date="2016-09" db="EMBL/GenBank/DDBJ databases">
        <title>Complete Genome Sequence of Brevibacterium linens SMQ-1335.</title>
        <authorList>
            <person name="de Melo A.G."/>
            <person name="Labrie S.J."/>
            <person name="Dumaresq J."/>
            <person name="Roberts R.J."/>
            <person name="Tremblay D.M."/>
            <person name="Moineau S."/>
        </authorList>
    </citation>
    <scope>NUCLEOTIDE SEQUENCE [LARGE SCALE GENOMIC DNA]</scope>
    <source>
        <strain evidence="3">SMQ-1335</strain>
    </source>
</reference>
<dbReference type="Gene3D" id="1.10.287.1490">
    <property type="match status" value="1"/>
</dbReference>
<dbReference type="AlphaFoldDB" id="A0A1D7W4R4"/>
<evidence type="ECO:0000259" key="1">
    <source>
        <dbReference type="Pfam" id="PF24481"/>
    </source>
</evidence>
<dbReference type="eggNOG" id="COG1579">
    <property type="taxonomic scope" value="Bacteria"/>
</dbReference>
<proteinExistence type="predicted"/>
<dbReference type="EMBL" id="CP017150">
    <property type="protein sequence ID" value="AOP53648.1"/>
    <property type="molecule type" value="Genomic_DNA"/>
</dbReference>
<dbReference type="PATRIC" id="fig|1703.10.peg.1997"/>
<evidence type="ECO:0000313" key="3">
    <source>
        <dbReference type="Proteomes" id="UP000094793"/>
    </source>
</evidence>